<feature type="transmembrane region" description="Helical" evidence="6">
    <location>
        <begin position="246"/>
        <end position="266"/>
    </location>
</feature>
<sequence length="313" mass="32589">MTSDQDPATARHPKFASAGLFVLVSVLWGVPYLFNDIALQQIGPLWIAAVRVAIAGLALGPLLLRDGRWRSIVERWPSLLLLAVVEVALPFTLIAMGQRTVPSGTTGVLIALEPIFVALIALWLTRGRDMTVTGWAGLAVGILGVITLLGLDLTGPGALLIVAAALSYAIGATSIPHLFPDTDSLTIAAAMILLATPILLLVALLSEPFVLPSPETWTALVVLGLACSAAGFTAFFSLIKRATPTTASITIYVSPIVSLGAGIVVLGERATLSEGIGCALILIGAALVLRRKATPDLNDDVAADRAPQRADQA</sequence>
<evidence type="ECO:0000256" key="5">
    <source>
        <dbReference type="ARBA" id="ARBA00023136"/>
    </source>
</evidence>
<evidence type="ECO:0000313" key="8">
    <source>
        <dbReference type="EMBL" id="GAA3595429.1"/>
    </source>
</evidence>
<dbReference type="PANTHER" id="PTHR32322:SF2">
    <property type="entry name" value="EAMA DOMAIN-CONTAINING PROTEIN"/>
    <property type="match status" value="1"/>
</dbReference>
<protein>
    <submittedName>
        <fullName evidence="8">DMT family transporter</fullName>
    </submittedName>
</protein>
<evidence type="ECO:0000256" key="3">
    <source>
        <dbReference type="ARBA" id="ARBA00022692"/>
    </source>
</evidence>
<dbReference type="Proteomes" id="UP001501222">
    <property type="component" value="Unassembled WGS sequence"/>
</dbReference>
<reference evidence="9" key="1">
    <citation type="journal article" date="2019" name="Int. J. Syst. Evol. Microbiol.">
        <title>The Global Catalogue of Microorganisms (GCM) 10K type strain sequencing project: providing services to taxonomists for standard genome sequencing and annotation.</title>
        <authorList>
            <consortium name="The Broad Institute Genomics Platform"/>
            <consortium name="The Broad Institute Genome Sequencing Center for Infectious Disease"/>
            <person name="Wu L."/>
            <person name="Ma J."/>
        </authorList>
    </citation>
    <scope>NUCLEOTIDE SEQUENCE [LARGE SCALE GENOMIC DNA]</scope>
    <source>
        <strain evidence="9">JCM 16928</strain>
    </source>
</reference>
<feature type="transmembrane region" description="Helical" evidence="6">
    <location>
        <begin position="46"/>
        <end position="64"/>
    </location>
</feature>
<feature type="transmembrane region" description="Helical" evidence="6">
    <location>
        <begin position="217"/>
        <end position="239"/>
    </location>
</feature>
<name>A0ABP6Z4M9_9ACTN</name>
<comment type="subcellular location">
    <subcellularLocation>
        <location evidence="1">Membrane</location>
        <topology evidence="1">Multi-pass membrane protein</topology>
    </subcellularLocation>
</comment>
<dbReference type="InterPro" id="IPR000620">
    <property type="entry name" value="EamA_dom"/>
</dbReference>
<evidence type="ECO:0000259" key="7">
    <source>
        <dbReference type="Pfam" id="PF00892"/>
    </source>
</evidence>
<feature type="domain" description="EamA" evidence="7">
    <location>
        <begin position="20"/>
        <end position="148"/>
    </location>
</feature>
<dbReference type="InterPro" id="IPR037185">
    <property type="entry name" value="EmrE-like"/>
</dbReference>
<feature type="transmembrane region" description="Helical" evidence="6">
    <location>
        <begin position="272"/>
        <end position="289"/>
    </location>
</feature>
<keyword evidence="5 6" id="KW-0472">Membrane</keyword>
<evidence type="ECO:0000256" key="4">
    <source>
        <dbReference type="ARBA" id="ARBA00022989"/>
    </source>
</evidence>
<comment type="similarity">
    <text evidence="2">Belongs to the EamA transporter family.</text>
</comment>
<dbReference type="RefSeq" id="WP_344849336.1">
    <property type="nucleotide sequence ID" value="NZ_BAABAA010000019.1"/>
</dbReference>
<feature type="transmembrane region" description="Helical" evidence="6">
    <location>
        <begin position="76"/>
        <end position="96"/>
    </location>
</feature>
<accession>A0ABP6Z4M9</accession>
<dbReference type="EMBL" id="BAABAA010000019">
    <property type="protein sequence ID" value="GAA3595429.1"/>
    <property type="molecule type" value="Genomic_DNA"/>
</dbReference>
<dbReference type="InterPro" id="IPR050638">
    <property type="entry name" value="AA-Vitamin_Transporters"/>
</dbReference>
<feature type="transmembrane region" description="Helical" evidence="6">
    <location>
        <begin position="15"/>
        <end position="34"/>
    </location>
</feature>
<feature type="transmembrane region" description="Helical" evidence="6">
    <location>
        <begin position="157"/>
        <end position="178"/>
    </location>
</feature>
<evidence type="ECO:0000313" key="9">
    <source>
        <dbReference type="Proteomes" id="UP001501222"/>
    </source>
</evidence>
<feature type="transmembrane region" description="Helical" evidence="6">
    <location>
        <begin position="185"/>
        <end position="205"/>
    </location>
</feature>
<keyword evidence="3 6" id="KW-0812">Transmembrane</keyword>
<dbReference type="Pfam" id="PF00892">
    <property type="entry name" value="EamA"/>
    <property type="match status" value="2"/>
</dbReference>
<organism evidence="8 9">
    <name type="scientific">Kribbella ginsengisoli</name>
    <dbReference type="NCBI Taxonomy" id="363865"/>
    <lineage>
        <taxon>Bacteria</taxon>
        <taxon>Bacillati</taxon>
        <taxon>Actinomycetota</taxon>
        <taxon>Actinomycetes</taxon>
        <taxon>Propionibacteriales</taxon>
        <taxon>Kribbellaceae</taxon>
        <taxon>Kribbella</taxon>
    </lineage>
</organism>
<keyword evidence="4 6" id="KW-1133">Transmembrane helix</keyword>
<dbReference type="SUPFAM" id="SSF103481">
    <property type="entry name" value="Multidrug resistance efflux transporter EmrE"/>
    <property type="match status" value="2"/>
</dbReference>
<keyword evidence="9" id="KW-1185">Reference proteome</keyword>
<proteinExistence type="inferred from homology"/>
<gene>
    <name evidence="8" type="ORF">GCM10022235_78330</name>
</gene>
<feature type="domain" description="EamA" evidence="7">
    <location>
        <begin position="156"/>
        <end position="289"/>
    </location>
</feature>
<feature type="transmembrane region" description="Helical" evidence="6">
    <location>
        <begin position="108"/>
        <end position="125"/>
    </location>
</feature>
<comment type="caution">
    <text evidence="8">The sequence shown here is derived from an EMBL/GenBank/DDBJ whole genome shotgun (WGS) entry which is preliminary data.</text>
</comment>
<evidence type="ECO:0000256" key="2">
    <source>
        <dbReference type="ARBA" id="ARBA00007362"/>
    </source>
</evidence>
<feature type="transmembrane region" description="Helical" evidence="6">
    <location>
        <begin position="132"/>
        <end position="151"/>
    </location>
</feature>
<dbReference type="PANTHER" id="PTHR32322">
    <property type="entry name" value="INNER MEMBRANE TRANSPORTER"/>
    <property type="match status" value="1"/>
</dbReference>
<evidence type="ECO:0000256" key="1">
    <source>
        <dbReference type="ARBA" id="ARBA00004141"/>
    </source>
</evidence>
<evidence type="ECO:0000256" key="6">
    <source>
        <dbReference type="SAM" id="Phobius"/>
    </source>
</evidence>